<sequence>MMGQANRCVNTKQATGEKMNLDLTAQKVSFSWKDILWGYENKYLGWADVAAYARKMTLSDHDERVFKLSLINKSNILELKPVLEDLASEMSGYSPKNWLYVLLSDVFHRKEEFEDPLGEVEKIYADFDYPEEIESFVRYMPPKDGYIPSAHTYEENIARLYLNWAKYLGR</sequence>
<evidence type="ECO:0000313" key="1">
    <source>
        <dbReference type="EMBL" id="EEZ71988.1"/>
    </source>
</evidence>
<accession>D0W2E1</accession>
<dbReference type="Pfam" id="PF10004">
    <property type="entry name" value="DUF2247"/>
    <property type="match status" value="1"/>
</dbReference>
<dbReference type="InterPro" id="IPR016630">
    <property type="entry name" value="UCP015278"/>
</dbReference>
<comment type="caution">
    <text evidence="1">The sequence shown here is derived from an EMBL/GenBank/DDBJ whole genome shotgun (WGS) entry which is preliminary data.</text>
</comment>
<dbReference type="eggNOG" id="COG4304">
    <property type="taxonomic scope" value="Bacteria"/>
</dbReference>
<organism evidence="1 2">
    <name type="scientific">Neisseria cinerea ATCC 14685</name>
    <dbReference type="NCBI Taxonomy" id="546262"/>
    <lineage>
        <taxon>Bacteria</taxon>
        <taxon>Pseudomonadati</taxon>
        <taxon>Pseudomonadota</taxon>
        <taxon>Betaproteobacteria</taxon>
        <taxon>Neisseriales</taxon>
        <taxon>Neisseriaceae</taxon>
        <taxon>Neisseria</taxon>
    </lineage>
</organism>
<gene>
    <name evidence="1" type="ORF">NEICINOT_03824</name>
</gene>
<dbReference type="Proteomes" id="UP000003294">
    <property type="component" value="Unassembled WGS sequence"/>
</dbReference>
<evidence type="ECO:0000313" key="2">
    <source>
        <dbReference type="Proteomes" id="UP000003294"/>
    </source>
</evidence>
<dbReference type="EMBL" id="ACDY02000004">
    <property type="protein sequence ID" value="EEZ71988.1"/>
    <property type="molecule type" value="Genomic_DNA"/>
</dbReference>
<dbReference type="STRING" id="546262.NEICINOT_03824"/>
<reference evidence="1 2" key="1">
    <citation type="submission" date="2009-10" db="EMBL/GenBank/DDBJ databases">
        <authorList>
            <person name="Weinstock G."/>
            <person name="Sodergren E."/>
            <person name="Clifton S."/>
            <person name="Fulton L."/>
            <person name="Fulton B."/>
            <person name="Courtney L."/>
            <person name="Fronick C."/>
            <person name="Harrison M."/>
            <person name="Strong C."/>
            <person name="Farmer C."/>
            <person name="Delahaunty K."/>
            <person name="Markovic C."/>
            <person name="Hall O."/>
            <person name="Minx P."/>
            <person name="Tomlinson C."/>
            <person name="Mitreva M."/>
            <person name="Nelson J."/>
            <person name="Hou S."/>
            <person name="Wollam A."/>
            <person name="Pepin K.H."/>
            <person name="Johnson M."/>
            <person name="Bhonagiri V."/>
            <person name="Nash W.E."/>
            <person name="Warren W."/>
            <person name="Chinwalla A."/>
            <person name="Mardis E.R."/>
            <person name="Wilson R.K."/>
        </authorList>
    </citation>
    <scope>NUCLEOTIDE SEQUENCE [LARGE SCALE GENOMIC DNA]</scope>
    <source>
        <strain evidence="1 2">ATCC 14685</strain>
    </source>
</reference>
<proteinExistence type="predicted"/>
<dbReference type="PIRSF" id="PIRSF015278">
    <property type="entry name" value="UCP015278"/>
    <property type="match status" value="1"/>
</dbReference>
<evidence type="ECO:0008006" key="3">
    <source>
        <dbReference type="Google" id="ProtNLM"/>
    </source>
</evidence>
<protein>
    <recommendedName>
        <fullName evidence="3">DUF2247 domain-containing protein</fullName>
    </recommendedName>
</protein>
<name>D0W2E1_NEICI</name>
<dbReference type="AlphaFoldDB" id="D0W2E1"/>